<gene>
    <name evidence="2" type="ORF">M407DRAFT_242850</name>
</gene>
<feature type="region of interest" description="Disordered" evidence="1">
    <location>
        <begin position="1"/>
        <end position="32"/>
    </location>
</feature>
<reference evidence="3" key="2">
    <citation type="submission" date="2015-01" db="EMBL/GenBank/DDBJ databases">
        <title>Evolutionary Origins and Diversification of the Mycorrhizal Mutualists.</title>
        <authorList>
            <consortium name="DOE Joint Genome Institute"/>
            <consortium name="Mycorrhizal Genomics Consortium"/>
            <person name="Kohler A."/>
            <person name="Kuo A."/>
            <person name="Nagy L.G."/>
            <person name="Floudas D."/>
            <person name="Copeland A."/>
            <person name="Barry K.W."/>
            <person name="Cichocki N."/>
            <person name="Veneault-Fourrey C."/>
            <person name="LaButti K."/>
            <person name="Lindquist E.A."/>
            <person name="Lipzen A."/>
            <person name="Lundell T."/>
            <person name="Morin E."/>
            <person name="Murat C."/>
            <person name="Riley R."/>
            <person name="Ohm R."/>
            <person name="Sun H."/>
            <person name="Tunlid A."/>
            <person name="Henrissat B."/>
            <person name="Grigoriev I.V."/>
            <person name="Hibbett D.S."/>
            <person name="Martin F."/>
        </authorList>
    </citation>
    <scope>NUCLEOTIDE SEQUENCE [LARGE SCALE GENOMIC DNA]</scope>
    <source>
        <strain evidence="3">MUT 4182</strain>
    </source>
</reference>
<accession>A0A0C3QM01</accession>
<proteinExistence type="predicted"/>
<organism evidence="2 3">
    <name type="scientific">Tulasnella calospora MUT 4182</name>
    <dbReference type="NCBI Taxonomy" id="1051891"/>
    <lineage>
        <taxon>Eukaryota</taxon>
        <taxon>Fungi</taxon>
        <taxon>Dikarya</taxon>
        <taxon>Basidiomycota</taxon>
        <taxon>Agaricomycotina</taxon>
        <taxon>Agaricomycetes</taxon>
        <taxon>Cantharellales</taxon>
        <taxon>Tulasnellaceae</taxon>
        <taxon>Tulasnella</taxon>
    </lineage>
</organism>
<sequence length="55" mass="5785">MGKMGKSRLQTATRGRPYRPKTRGSTSSCSSLMAPVSLIELSSVATSEGTEALPL</sequence>
<evidence type="ECO:0000313" key="3">
    <source>
        <dbReference type="Proteomes" id="UP000054248"/>
    </source>
</evidence>
<dbReference type="Proteomes" id="UP000054248">
    <property type="component" value="Unassembled WGS sequence"/>
</dbReference>
<protein>
    <submittedName>
        <fullName evidence="2">Uncharacterized protein</fullName>
    </submittedName>
</protein>
<dbReference type="AlphaFoldDB" id="A0A0C3QM01"/>
<reference evidence="2 3" key="1">
    <citation type="submission" date="2014-04" db="EMBL/GenBank/DDBJ databases">
        <authorList>
            <consortium name="DOE Joint Genome Institute"/>
            <person name="Kuo A."/>
            <person name="Girlanda M."/>
            <person name="Perotto S."/>
            <person name="Kohler A."/>
            <person name="Nagy L.G."/>
            <person name="Floudas D."/>
            <person name="Copeland A."/>
            <person name="Barry K.W."/>
            <person name="Cichocki N."/>
            <person name="Veneault-Fourrey C."/>
            <person name="LaButti K."/>
            <person name="Lindquist E.A."/>
            <person name="Lipzen A."/>
            <person name="Lundell T."/>
            <person name="Morin E."/>
            <person name="Murat C."/>
            <person name="Sun H."/>
            <person name="Tunlid A."/>
            <person name="Henrissat B."/>
            <person name="Grigoriev I.V."/>
            <person name="Hibbett D.S."/>
            <person name="Martin F."/>
            <person name="Nordberg H.P."/>
            <person name="Cantor M.N."/>
            <person name="Hua S.X."/>
        </authorList>
    </citation>
    <scope>NUCLEOTIDE SEQUENCE [LARGE SCALE GENOMIC DNA]</scope>
    <source>
        <strain evidence="2 3">MUT 4182</strain>
    </source>
</reference>
<evidence type="ECO:0000313" key="2">
    <source>
        <dbReference type="EMBL" id="KIO28761.1"/>
    </source>
</evidence>
<name>A0A0C3QM01_9AGAM</name>
<evidence type="ECO:0000256" key="1">
    <source>
        <dbReference type="SAM" id="MobiDB-lite"/>
    </source>
</evidence>
<dbReference type="EMBL" id="KN822990">
    <property type="protein sequence ID" value="KIO28761.1"/>
    <property type="molecule type" value="Genomic_DNA"/>
</dbReference>
<keyword evidence="3" id="KW-1185">Reference proteome</keyword>
<dbReference type="HOGENOM" id="CLU_3034105_0_0_1"/>